<dbReference type="InterPro" id="IPR007229">
    <property type="entry name" value="Nic_PRibTrfase-Fam"/>
</dbReference>
<evidence type="ECO:0000256" key="8">
    <source>
        <dbReference type="RuleBase" id="RU003838"/>
    </source>
</evidence>
<evidence type="ECO:0000256" key="2">
    <source>
        <dbReference type="ARBA" id="ARBA00010897"/>
    </source>
</evidence>
<dbReference type="EC" id="6.3.4.21" evidence="3 7"/>
<evidence type="ECO:0000313" key="12">
    <source>
        <dbReference type="Proteomes" id="UP000071065"/>
    </source>
</evidence>
<keyword evidence="11" id="KW-0808">Transferase</keyword>
<proteinExistence type="inferred from homology"/>
<dbReference type="GO" id="GO:0016757">
    <property type="term" value="F:glycosyltransferase activity"/>
    <property type="evidence" value="ECO:0007669"/>
    <property type="project" value="UniProtKB-KW"/>
</dbReference>
<dbReference type="SUPFAM" id="SSF51690">
    <property type="entry name" value="Nicotinate/Quinolinate PRTase C-terminal domain-like"/>
    <property type="match status" value="1"/>
</dbReference>
<keyword evidence="4 7" id="KW-0597">Phosphoprotein</keyword>
<keyword evidence="5 7" id="KW-0436">Ligase</keyword>
<feature type="domain" description="Nicotinate/nicotinamide phosphoribosyltransferase" evidence="9">
    <location>
        <begin position="186"/>
        <end position="411"/>
    </location>
</feature>
<organism evidence="11 12">
    <name type="scientific">Endozoicomonas montiporae CL-33</name>
    <dbReference type="NCBI Taxonomy" id="570277"/>
    <lineage>
        <taxon>Bacteria</taxon>
        <taxon>Pseudomonadati</taxon>
        <taxon>Pseudomonadota</taxon>
        <taxon>Gammaproteobacteria</taxon>
        <taxon>Oceanospirillales</taxon>
        <taxon>Endozoicomonadaceae</taxon>
        <taxon>Endozoicomonas</taxon>
    </lineage>
</organism>
<dbReference type="SUPFAM" id="SSF54675">
    <property type="entry name" value="Nicotinate/Quinolinate PRTase N-terminal domain-like"/>
    <property type="match status" value="1"/>
</dbReference>
<dbReference type="NCBIfam" id="TIGR01514">
    <property type="entry name" value="NAPRTase"/>
    <property type="match status" value="1"/>
</dbReference>
<keyword evidence="6 7" id="KW-0662">Pyridine nucleotide biosynthesis</keyword>
<dbReference type="GO" id="GO:0005829">
    <property type="term" value="C:cytosol"/>
    <property type="evidence" value="ECO:0007669"/>
    <property type="project" value="TreeGrafter"/>
</dbReference>
<evidence type="ECO:0000259" key="9">
    <source>
        <dbReference type="Pfam" id="PF04095"/>
    </source>
</evidence>
<comment type="function">
    <text evidence="7 8">Catalyzes the synthesis of beta-nicotinate D-ribonucleotide from nicotinate and 5-phospho-D-ribose 1-phosphate at the expense of ATP.</text>
</comment>
<dbReference type="Pfam" id="PF04095">
    <property type="entry name" value="NAPRTase"/>
    <property type="match status" value="1"/>
</dbReference>
<evidence type="ECO:0000256" key="7">
    <source>
        <dbReference type="HAMAP-Rule" id="MF_00570"/>
    </source>
</evidence>
<evidence type="ECO:0000256" key="6">
    <source>
        <dbReference type="ARBA" id="ARBA00022642"/>
    </source>
</evidence>
<dbReference type="HAMAP" id="MF_00570">
    <property type="entry name" value="NAPRTase"/>
    <property type="match status" value="1"/>
</dbReference>
<protein>
    <recommendedName>
        <fullName evidence="3 7">Nicotinate phosphoribosyltransferase</fullName>
        <shortName evidence="7">NAPRTase</shortName>
        <ecNumber evidence="3 7">6.3.4.21</ecNumber>
    </recommendedName>
</protein>
<dbReference type="EMBL" id="CP013251">
    <property type="protein sequence ID" value="AMO56342.1"/>
    <property type="molecule type" value="Genomic_DNA"/>
</dbReference>
<evidence type="ECO:0000259" key="10">
    <source>
        <dbReference type="Pfam" id="PF17767"/>
    </source>
</evidence>
<keyword evidence="11" id="KW-0328">Glycosyltransferase</keyword>
<dbReference type="RefSeq" id="WP_201772141.1">
    <property type="nucleotide sequence ID" value="NZ_CP013251.1"/>
</dbReference>
<feature type="modified residue" description="Phosphohistidine; by autocatalysis" evidence="7">
    <location>
        <position position="239"/>
    </location>
</feature>
<dbReference type="InterPro" id="IPR006406">
    <property type="entry name" value="Nic_PRibTrfase"/>
</dbReference>
<comment type="similarity">
    <text evidence="2 7 8">Belongs to the NAPRTase family.</text>
</comment>
<dbReference type="Proteomes" id="UP000071065">
    <property type="component" value="Chromosome"/>
</dbReference>
<dbReference type="STRING" id="570277.EZMO1_2241"/>
<dbReference type="PATRIC" id="fig|570277.3.peg.2413"/>
<comment type="PTM">
    <text evidence="7 8">Transiently phosphorylated on a His residue during the reaction cycle. Phosphorylation strongly increases the affinity for substrates and increases the rate of nicotinate D-ribonucleotide production. Dephosphorylation regenerates the low-affinity form of the enzyme, leading to product release.</text>
</comment>
<comment type="catalytic activity">
    <reaction evidence="7 8">
        <text>5-phospho-alpha-D-ribose 1-diphosphate + nicotinate + ATP + H2O = nicotinate beta-D-ribonucleotide + ADP + phosphate + diphosphate</text>
        <dbReference type="Rhea" id="RHEA:36163"/>
        <dbReference type="ChEBI" id="CHEBI:15377"/>
        <dbReference type="ChEBI" id="CHEBI:30616"/>
        <dbReference type="ChEBI" id="CHEBI:32544"/>
        <dbReference type="ChEBI" id="CHEBI:33019"/>
        <dbReference type="ChEBI" id="CHEBI:43474"/>
        <dbReference type="ChEBI" id="CHEBI:57502"/>
        <dbReference type="ChEBI" id="CHEBI:58017"/>
        <dbReference type="ChEBI" id="CHEBI:456216"/>
        <dbReference type="EC" id="6.3.4.21"/>
    </reaction>
</comment>
<dbReference type="Pfam" id="PF17767">
    <property type="entry name" value="NAPRTase_N"/>
    <property type="match status" value="1"/>
</dbReference>
<dbReference type="NCBIfam" id="NF003704">
    <property type="entry name" value="PRK05321.1"/>
    <property type="match status" value="1"/>
</dbReference>
<dbReference type="InterPro" id="IPR041525">
    <property type="entry name" value="N/Namide_PRibTrfase"/>
</dbReference>
<feature type="domain" description="Nicotinate phosphoribosyltransferase N-terminal" evidence="10">
    <location>
        <begin position="33"/>
        <end position="149"/>
    </location>
</feature>
<evidence type="ECO:0000256" key="4">
    <source>
        <dbReference type="ARBA" id="ARBA00022553"/>
    </source>
</evidence>
<accession>A0A142BC66</accession>
<name>A0A142BC66_9GAMM</name>
<dbReference type="InterPro" id="IPR040727">
    <property type="entry name" value="NAPRTase_N"/>
</dbReference>
<evidence type="ECO:0000256" key="3">
    <source>
        <dbReference type="ARBA" id="ARBA00013236"/>
    </source>
</evidence>
<sequence length="414" mass="46449">MNDYTAGAVWPLTSKAPIVTRAMAADPIINSLLDTDLYKYTMQQVMFSCYPDAMGKMSFRCRSGQLNLELDELRAQIDALGDLSLSEDELTWLGSLSFITPEFVSWLRTFRLNPAAVHLAESDGHLDITVTGKWAEITHFEIFILAIVSELHCRRAFQGQPERAGELRLHTKIQQLKAGLGSGDGFNLVDFGTRRRFSRQWQEYVVRTLQRELPSTFAGTSNLHLARTLGLKPVGTMAHEWLQAHQALGETLSDFQRDALLTWLGYYEGQLGVALTDTISMKAFLQDFDRELAMAYVGIRHDSGDPVDWGEQALSHYASLGIDARDKQFVFSDKLDFDTALMLYRHFSGRVKVSFGIGTYLTNDMGEAAPNIVLKLVELNGQPVAKLSDSPGKIMCEDDEYIARLRASFRKKAS</sequence>
<dbReference type="GO" id="GO:0004516">
    <property type="term" value="F:nicotinate phosphoribosyltransferase activity"/>
    <property type="evidence" value="ECO:0007669"/>
    <property type="project" value="UniProtKB-UniRule"/>
</dbReference>
<dbReference type="AlphaFoldDB" id="A0A142BC66"/>
<evidence type="ECO:0000256" key="1">
    <source>
        <dbReference type="ARBA" id="ARBA00004952"/>
    </source>
</evidence>
<evidence type="ECO:0000313" key="11">
    <source>
        <dbReference type="EMBL" id="AMO56342.1"/>
    </source>
</evidence>
<dbReference type="KEGG" id="emp:EZMO1_2241"/>
<dbReference type="GO" id="GO:0034355">
    <property type="term" value="P:NAD+ biosynthetic process via the salvage pathway"/>
    <property type="evidence" value="ECO:0007669"/>
    <property type="project" value="TreeGrafter"/>
</dbReference>
<gene>
    <name evidence="7 11" type="primary">pncB</name>
    <name evidence="11" type="ORF">EZMO1_2241</name>
</gene>
<dbReference type="InterPro" id="IPR036068">
    <property type="entry name" value="Nicotinate_pribotase-like_C"/>
</dbReference>
<dbReference type="UniPathway" id="UPA00253">
    <property type="reaction ID" value="UER00457"/>
</dbReference>
<dbReference type="PANTHER" id="PTHR11098">
    <property type="entry name" value="NICOTINATE PHOSPHORIBOSYLTRANSFERASE"/>
    <property type="match status" value="1"/>
</dbReference>
<dbReference type="Gene3D" id="3.20.140.10">
    <property type="entry name" value="nicotinate phosphoribosyltransferase"/>
    <property type="match status" value="1"/>
</dbReference>
<dbReference type="PIRSF" id="PIRSF000484">
    <property type="entry name" value="NAPRT"/>
    <property type="match status" value="1"/>
</dbReference>
<dbReference type="PANTHER" id="PTHR11098:SF1">
    <property type="entry name" value="NICOTINATE PHOSPHORIBOSYLTRANSFERASE"/>
    <property type="match status" value="1"/>
</dbReference>
<evidence type="ECO:0000256" key="5">
    <source>
        <dbReference type="ARBA" id="ARBA00022598"/>
    </source>
</evidence>
<comment type="pathway">
    <text evidence="1 7 8">Cofactor biosynthesis; NAD(+) biosynthesis; nicotinate D-ribonucleotide from nicotinate: step 1/1.</text>
</comment>
<reference evidence="11 12" key="1">
    <citation type="journal article" date="2016" name="Front. Microbiol.">
        <title>Genomic Insight into the Host-Endosymbiont Relationship of Endozoicomonas montiporae CL-33(T) with its Coral Host.</title>
        <authorList>
            <person name="Ding J.-Y."/>
            <person name="Shiu J.-H."/>
            <person name="Chen W.-M."/>
            <person name="Chiang Y.-R."/>
            <person name="Tang S.-L."/>
        </authorList>
    </citation>
    <scope>NUCLEOTIDE SEQUENCE [LARGE SCALE GENOMIC DNA]</scope>
    <source>
        <strain evidence="11 12">CL-33</strain>
    </source>
</reference>